<dbReference type="PANTHER" id="PTHR33240:SF17">
    <property type="entry name" value="EUKARYOTIC PEPTIDE CHAIN RELEASE FACTOR GTP-BINDING SUBUNIT-LIKE"/>
    <property type="match status" value="1"/>
</dbReference>
<reference evidence="2" key="1">
    <citation type="submission" date="2022-04" db="EMBL/GenBank/DDBJ databases">
        <title>Carnegiea gigantea Genome sequencing and assembly v2.</title>
        <authorList>
            <person name="Copetti D."/>
            <person name="Sanderson M.J."/>
            <person name="Burquez A."/>
            <person name="Wojciechowski M.F."/>
        </authorList>
    </citation>
    <scope>NUCLEOTIDE SEQUENCE</scope>
    <source>
        <strain evidence="2">SGP5-SGP5p</strain>
        <tissue evidence="2">Aerial part</tissue>
    </source>
</reference>
<proteinExistence type="predicted"/>
<sequence>MADHGEKTVTGLSKRRLTELAPKPGMTGEVNHSLNVICNAFPTFEECSRSSRLGVFIALLTAERGSRVIVPTIVFDGREGPYFASSHNDPLVVEMKVASAIVRRILINTFSSVDIITEIIPLVHPILGFRGHEVNPTEMIHLLLRLGDKVKAKARNLEVDFLVVDVLTDYIVILGRPTLHKVKAIIASYLLQLQFEANDGSVGKLQGD</sequence>
<gene>
    <name evidence="2" type="ORF">Cgig2_018001</name>
</gene>
<dbReference type="OrthoDB" id="2919534at2759"/>
<comment type="caution">
    <text evidence="2">The sequence shown here is derived from an EMBL/GenBank/DDBJ whole genome shotgun (WGS) entry which is preliminary data.</text>
</comment>
<protein>
    <submittedName>
        <fullName evidence="2">Uncharacterized protein</fullName>
    </submittedName>
</protein>
<evidence type="ECO:0000313" key="2">
    <source>
        <dbReference type="EMBL" id="KAJ8421160.1"/>
    </source>
</evidence>
<accession>A0A9Q1JK62</accession>
<dbReference type="Proteomes" id="UP001153076">
    <property type="component" value="Unassembled WGS sequence"/>
</dbReference>
<organism evidence="2 3">
    <name type="scientific">Carnegiea gigantea</name>
    <dbReference type="NCBI Taxonomy" id="171969"/>
    <lineage>
        <taxon>Eukaryota</taxon>
        <taxon>Viridiplantae</taxon>
        <taxon>Streptophyta</taxon>
        <taxon>Embryophyta</taxon>
        <taxon>Tracheophyta</taxon>
        <taxon>Spermatophyta</taxon>
        <taxon>Magnoliopsida</taxon>
        <taxon>eudicotyledons</taxon>
        <taxon>Gunneridae</taxon>
        <taxon>Pentapetalae</taxon>
        <taxon>Caryophyllales</taxon>
        <taxon>Cactineae</taxon>
        <taxon>Cactaceae</taxon>
        <taxon>Cactoideae</taxon>
        <taxon>Echinocereeae</taxon>
        <taxon>Carnegiea</taxon>
    </lineage>
</organism>
<feature type="region of interest" description="Disordered" evidence="1">
    <location>
        <begin position="1"/>
        <end position="21"/>
    </location>
</feature>
<dbReference type="PANTHER" id="PTHR33240">
    <property type="entry name" value="OS08G0508500 PROTEIN"/>
    <property type="match status" value="1"/>
</dbReference>
<dbReference type="AlphaFoldDB" id="A0A9Q1JK62"/>
<dbReference type="EMBL" id="JAKOGI010002889">
    <property type="protein sequence ID" value="KAJ8421160.1"/>
    <property type="molecule type" value="Genomic_DNA"/>
</dbReference>
<evidence type="ECO:0000313" key="3">
    <source>
        <dbReference type="Proteomes" id="UP001153076"/>
    </source>
</evidence>
<name>A0A9Q1JK62_9CARY</name>
<keyword evidence="3" id="KW-1185">Reference proteome</keyword>
<evidence type="ECO:0000256" key="1">
    <source>
        <dbReference type="SAM" id="MobiDB-lite"/>
    </source>
</evidence>